<dbReference type="PROSITE" id="PS50125">
    <property type="entry name" value="GUANYLATE_CYCLASE_2"/>
    <property type="match status" value="1"/>
</dbReference>
<gene>
    <name evidence="2" type="ORF">DIZ80_03915</name>
</gene>
<comment type="caution">
    <text evidence="2">The sequence shown here is derived from an EMBL/GenBank/DDBJ whole genome shotgun (WGS) entry which is preliminary data.</text>
</comment>
<dbReference type="InterPro" id="IPR001054">
    <property type="entry name" value="A/G_cyclase"/>
</dbReference>
<dbReference type="SUPFAM" id="SSF55073">
    <property type="entry name" value="Nucleotide cyclase"/>
    <property type="match status" value="1"/>
</dbReference>
<proteinExistence type="predicted"/>
<accession>A0A370DJR9</accession>
<dbReference type="InterPro" id="IPR029787">
    <property type="entry name" value="Nucleotide_cyclase"/>
</dbReference>
<dbReference type="GO" id="GO:0004016">
    <property type="term" value="F:adenylate cyclase activity"/>
    <property type="evidence" value="ECO:0007669"/>
    <property type="project" value="UniProtKB-ARBA"/>
</dbReference>
<dbReference type="Pfam" id="PF00211">
    <property type="entry name" value="Guanylate_cyc"/>
    <property type="match status" value="1"/>
</dbReference>
<keyword evidence="3" id="KW-1185">Reference proteome</keyword>
<sequence>MPSLSCLNSHLFDFNTYRDDNRRQKIEDSIWKEFGKTGAVCVIDMCGFTRASQEKGIIYYLSMVRRMQIIVEPIIKEHNGSVVKFEADNCFARFNTVEEALKAVKYIFVAIDATNRTTHDDLDIDLSIGIDYGKYLLLEDTDYWGEPVNRASKLGEDIADKNNILLTDTAWEQIKNTDNYHTKIKQHEISGIMIDSYEIIKFKN</sequence>
<dbReference type="Gene3D" id="3.30.70.1230">
    <property type="entry name" value="Nucleotide cyclase"/>
    <property type="match status" value="1"/>
</dbReference>
<dbReference type="CDD" id="cd07302">
    <property type="entry name" value="CHD"/>
    <property type="match status" value="1"/>
</dbReference>
<evidence type="ECO:0000313" key="3">
    <source>
        <dbReference type="Proteomes" id="UP000254266"/>
    </source>
</evidence>
<dbReference type="Proteomes" id="UP000254266">
    <property type="component" value="Unassembled WGS sequence"/>
</dbReference>
<dbReference type="AlphaFoldDB" id="A0A370DJR9"/>
<evidence type="ECO:0000313" key="2">
    <source>
        <dbReference type="EMBL" id="RDH84624.1"/>
    </source>
</evidence>
<dbReference type="GO" id="GO:0009190">
    <property type="term" value="P:cyclic nucleotide biosynthetic process"/>
    <property type="evidence" value="ECO:0007669"/>
    <property type="project" value="InterPro"/>
</dbReference>
<dbReference type="GO" id="GO:0035556">
    <property type="term" value="P:intracellular signal transduction"/>
    <property type="evidence" value="ECO:0007669"/>
    <property type="project" value="InterPro"/>
</dbReference>
<dbReference type="EMBL" id="QFXC01000007">
    <property type="protein sequence ID" value="RDH84624.1"/>
    <property type="molecule type" value="Genomic_DNA"/>
</dbReference>
<feature type="domain" description="Guanylate cyclase" evidence="1">
    <location>
        <begin position="39"/>
        <end position="155"/>
    </location>
</feature>
<name>A0A370DJR9_9GAMM</name>
<evidence type="ECO:0000259" key="1">
    <source>
        <dbReference type="PROSITE" id="PS50125"/>
    </source>
</evidence>
<organism evidence="2 3">
    <name type="scientific">endosymbiont of Galathealinum brachiosum</name>
    <dbReference type="NCBI Taxonomy" id="2200906"/>
    <lineage>
        <taxon>Bacteria</taxon>
        <taxon>Pseudomonadati</taxon>
        <taxon>Pseudomonadota</taxon>
        <taxon>Gammaproteobacteria</taxon>
        <taxon>sulfur-oxidizing symbionts</taxon>
    </lineage>
</organism>
<reference evidence="2 3" key="1">
    <citation type="journal article" date="2018" name="ISME J.">
        <title>Endosymbiont genomes yield clues of tubeworm success.</title>
        <authorList>
            <person name="Li Y."/>
            <person name="Liles M.R."/>
            <person name="Halanych K.M."/>
        </authorList>
    </citation>
    <scope>NUCLEOTIDE SEQUENCE [LARGE SCALE GENOMIC DNA]</scope>
    <source>
        <strain evidence="2">A1464</strain>
    </source>
</reference>
<protein>
    <submittedName>
        <fullName evidence="2">Adenylate/guanylate cyclase domain-containing protein</fullName>
    </submittedName>
</protein>